<keyword evidence="3 5" id="KW-0697">Rotamase</keyword>
<evidence type="ECO:0000313" key="8">
    <source>
        <dbReference type="Proteomes" id="UP000177960"/>
    </source>
</evidence>
<evidence type="ECO:0000313" key="7">
    <source>
        <dbReference type="EMBL" id="OGY63880.1"/>
    </source>
</evidence>
<dbReference type="AlphaFoldDB" id="A0A1G1ZIV8"/>
<evidence type="ECO:0000256" key="5">
    <source>
        <dbReference type="RuleBase" id="RU363019"/>
    </source>
</evidence>
<accession>A0A1G1ZIV8</accession>
<dbReference type="GO" id="GO:0006457">
    <property type="term" value="P:protein folding"/>
    <property type="evidence" value="ECO:0007669"/>
    <property type="project" value="InterPro"/>
</dbReference>
<dbReference type="PIRSF" id="PIRSF001467">
    <property type="entry name" value="Peptidylpro_ismrse"/>
    <property type="match status" value="1"/>
</dbReference>
<gene>
    <name evidence="7" type="ORF">A3B92_03350</name>
</gene>
<organism evidence="7 8">
    <name type="scientific">Candidatus Harrisonbacteria bacterium RIFCSPHIGHO2_02_FULL_42_16</name>
    <dbReference type="NCBI Taxonomy" id="1798404"/>
    <lineage>
        <taxon>Bacteria</taxon>
        <taxon>Candidatus Harrisoniibacteriota</taxon>
    </lineage>
</organism>
<dbReference type="CDD" id="cd00317">
    <property type="entry name" value="cyclophilin"/>
    <property type="match status" value="1"/>
</dbReference>
<dbReference type="PANTHER" id="PTHR45625:SF4">
    <property type="entry name" value="PEPTIDYLPROLYL ISOMERASE DOMAIN AND WD REPEAT-CONTAINING PROTEIN 1"/>
    <property type="match status" value="1"/>
</dbReference>
<dbReference type="Proteomes" id="UP000177960">
    <property type="component" value="Unassembled WGS sequence"/>
</dbReference>
<dbReference type="SUPFAM" id="SSF50891">
    <property type="entry name" value="Cyclophilin-like"/>
    <property type="match status" value="1"/>
</dbReference>
<sequence>MLALPEKVLVTMETARGNIELELYPSVAPKTVLNFLSLAEKGFYDGTKFHRVIADFMVQGGDPLSKTDDPAVGTGGPGYAFEDEINPKSIVVPDEVIKKYEAAGYQYNYNLKSLPNNVGALSMANAGPNTNGSQFFIITTKDQPFLNGKHTVFGKVTKGMDVVLKIKQGDVIKKISLKI</sequence>
<proteinExistence type="inferred from homology"/>
<comment type="function">
    <text evidence="1 5">PPIases accelerate the folding of proteins. It catalyzes the cis-trans isomerization of proline imidic peptide bonds in oligopeptides.</text>
</comment>
<dbReference type="PANTHER" id="PTHR45625">
    <property type="entry name" value="PEPTIDYL-PROLYL CIS-TRANS ISOMERASE-RELATED"/>
    <property type="match status" value="1"/>
</dbReference>
<name>A0A1G1ZIV8_9BACT</name>
<comment type="catalytic activity">
    <reaction evidence="5">
        <text>[protein]-peptidylproline (omega=180) = [protein]-peptidylproline (omega=0)</text>
        <dbReference type="Rhea" id="RHEA:16237"/>
        <dbReference type="Rhea" id="RHEA-COMP:10747"/>
        <dbReference type="Rhea" id="RHEA-COMP:10748"/>
        <dbReference type="ChEBI" id="CHEBI:83833"/>
        <dbReference type="ChEBI" id="CHEBI:83834"/>
        <dbReference type="EC" id="5.2.1.8"/>
    </reaction>
</comment>
<evidence type="ECO:0000259" key="6">
    <source>
        <dbReference type="PROSITE" id="PS50072"/>
    </source>
</evidence>
<dbReference type="InterPro" id="IPR024936">
    <property type="entry name" value="Cyclophilin-type_PPIase"/>
</dbReference>
<dbReference type="InterPro" id="IPR029000">
    <property type="entry name" value="Cyclophilin-like_dom_sf"/>
</dbReference>
<evidence type="ECO:0000256" key="1">
    <source>
        <dbReference type="ARBA" id="ARBA00002388"/>
    </source>
</evidence>
<dbReference type="InterPro" id="IPR002130">
    <property type="entry name" value="Cyclophilin-type_PPIase_dom"/>
</dbReference>
<dbReference type="Pfam" id="PF00160">
    <property type="entry name" value="Pro_isomerase"/>
    <property type="match status" value="1"/>
</dbReference>
<comment type="caution">
    <text evidence="7">The sequence shown here is derived from an EMBL/GenBank/DDBJ whole genome shotgun (WGS) entry which is preliminary data.</text>
</comment>
<dbReference type="STRING" id="1798404.A3B92_03350"/>
<dbReference type="Gene3D" id="2.40.100.10">
    <property type="entry name" value="Cyclophilin-like"/>
    <property type="match status" value="1"/>
</dbReference>
<dbReference type="EMBL" id="MHJG01000014">
    <property type="protein sequence ID" value="OGY63880.1"/>
    <property type="molecule type" value="Genomic_DNA"/>
</dbReference>
<evidence type="ECO:0000256" key="2">
    <source>
        <dbReference type="ARBA" id="ARBA00007365"/>
    </source>
</evidence>
<dbReference type="InterPro" id="IPR044666">
    <property type="entry name" value="Cyclophilin_A-like"/>
</dbReference>
<reference evidence="7 8" key="1">
    <citation type="journal article" date="2016" name="Nat. Commun.">
        <title>Thousands of microbial genomes shed light on interconnected biogeochemical processes in an aquifer system.</title>
        <authorList>
            <person name="Anantharaman K."/>
            <person name="Brown C.T."/>
            <person name="Hug L.A."/>
            <person name="Sharon I."/>
            <person name="Castelle C.J."/>
            <person name="Probst A.J."/>
            <person name="Thomas B.C."/>
            <person name="Singh A."/>
            <person name="Wilkins M.J."/>
            <person name="Karaoz U."/>
            <person name="Brodie E.L."/>
            <person name="Williams K.H."/>
            <person name="Hubbard S.S."/>
            <person name="Banfield J.F."/>
        </authorList>
    </citation>
    <scope>NUCLEOTIDE SEQUENCE [LARGE SCALE GENOMIC DNA]</scope>
</reference>
<dbReference type="GO" id="GO:0003755">
    <property type="term" value="F:peptidyl-prolyl cis-trans isomerase activity"/>
    <property type="evidence" value="ECO:0007669"/>
    <property type="project" value="UniProtKB-UniRule"/>
</dbReference>
<dbReference type="InterPro" id="IPR020892">
    <property type="entry name" value="Cyclophilin-type_PPIase_CS"/>
</dbReference>
<protein>
    <recommendedName>
        <fullName evidence="5">Peptidyl-prolyl cis-trans isomerase</fullName>
        <shortName evidence="5">PPIase</shortName>
        <ecNumber evidence="5">5.2.1.8</ecNumber>
    </recommendedName>
</protein>
<keyword evidence="4 5" id="KW-0413">Isomerase</keyword>
<feature type="domain" description="PPIase cyclophilin-type" evidence="6">
    <location>
        <begin position="9"/>
        <end position="168"/>
    </location>
</feature>
<comment type="similarity">
    <text evidence="2 5">Belongs to the cyclophilin-type PPIase family.</text>
</comment>
<dbReference type="PROSITE" id="PS50072">
    <property type="entry name" value="CSA_PPIASE_2"/>
    <property type="match status" value="1"/>
</dbReference>
<dbReference type="EC" id="5.2.1.8" evidence="5"/>
<evidence type="ECO:0000256" key="3">
    <source>
        <dbReference type="ARBA" id="ARBA00023110"/>
    </source>
</evidence>
<evidence type="ECO:0000256" key="4">
    <source>
        <dbReference type="ARBA" id="ARBA00023235"/>
    </source>
</evidence>
<dbReference type="PRINTS" id="PR00153">
    <property type="entry name" value="CSAPPISMRASE"/>
</dbReference>
<dbReference type="PROSITE" id="PS00170">
    <property type="entry name" value="CSA_PPIASE_1"/>
    <property type="match status" value="1"/>
</dbReference>